<keyword evidence="1" id="KW-0472">Membrane</keyword>
<comment type="caution">
    <text evidence="3">The sequence shown here is derived from an EMBL/GenBank/DDBJ whole genome shotgun (WGS) entry which is preliminary data.</text>
</comment>
<dbReference type="EMBL" id="MU150241">
    <property type="protein sequence ID" value="KAF9466478.1"/>
    <property type="molecule type" value="Genomic_DNA"/>
</dbReference>
<feature type="transmembrane region" description="Helical" evidence="1">
    <location>
        <begin position="173"/>
        <end position="192"/>
    </location>
</feature>
<dbReference type="AlphaFoldDB" id="A0A9P6CNA1"/>
<feature type="transmembrane region" description="Helical" evidence="1">
    <location>
        <begin position="240"/>
        <end position="259"/>
    </location>
</feature>
<proteinExistence type="predicted"/>
<dbReference type="OrthoDB" id="3261349at2759"/>
<dbReference type="Pfam" id="PF20151">
    <property type="entry name" value="DUF6533"/>
    <property type="match status" value="1"/>
</dbReference>
<protein>
    <recommendedName>
        <fullName evidence="2">DUF6533 domain-containing protein</fullName>
    </recommendedName>
</protein>
<organism evidence="3 4">
    <name type="scientific">Collybia nuda</name>
    <dbReference type="NCBI Taxonomy" id="64659"/>
    <lineage>
        <taxon>Eukaryota</taxon>
        <taxon>Fungi</taxon>
        <taxon>Dikarya</taxon>
        <taxon>Basidiomycota</taxon>
        <taxon>Agaricomycotina</taxon>
        <taxon>Agaricomycetes</taxon>
        <taxon>Agaricomycetidae</taxon>
        <taxon>Agaricales</taxon>
        <taxon>Tricholomatineae</taxon>
        <taxon>Clitocybaceae</taxon>
        <taxon>Collybia</taxon>
    </lineage>
</organism>
<keyword evidence="1" id="KW-1133">Transmembrane helix</keyword>
<evidence type="ECO:0000259" key="2">
    <source>
        <dbReference type="Pfam" id="PF20151"/>
    </source>
</evidence>
<feature type="transmembrane region" description="Helical" evidence="1">
    <location>
        <begin position="122"/>
        <end position="143"/>
    </location>
</feature>
<accession>A0A9P6CNA1</accession>
<evidence type="ECO:0000256" key="1">
    <source>
        <dbReference type="SAM" id="Phobius"/>
    </source>
</evidence>
<dbReference type="Proteomes" id="UP000807353">
    <property type="component" value="Unassembled WGS sequence"/>
</dbReference>
<keyword evidence="1" id="KW-0812">Transmembrane</keyword>
<feature type="transmembrane region" description="Helical" evidence="1">
    <location>
        <begin position="20"/>
        <end position="38"/>
    </location>
</feature>
<feature type="transmembrane region" description="Helical" evidence="1">
    <location>
        <begin position="59"/>
        <end position="78"/>
    </location>
</feature>
<sequence length="335" mass="37746">MHMLDVVASSSIQSQLNNSNYINLVAFVILYYDYALTLPDEVERFWATRSLTWASSFFYINRYLTLLGHIPVMVQYYWDARRSADVCPSLASFHQYLAVFIQVVVGILLIMRTYALYDQNIWVLLFICAAGLAVIVFGTYSVVANSRGNALKENLPAVGCVPPINMTDANRLAAAWTGLLLFDVLIFVMTVYKSTKRSRGGDRTLINILLRDGAIYFGIMSAVGLANILTFHLSPEYERGFITTFANIISSTMISRLMLNLRDRRLYPRYRVKAMARGTLNRATNVPVLSTVFEFNTMQTSITTNNNWLSTHMTGDPEVATDSIEIVSRTSTVLN</sequence>
<dbReference type="InterPro" id="IPR045340">
    <property type="entry name" value="DUF6533"/>
</dbReference>
<gene>
    <name evidence="3" type="ORF">BDZ94DRAFT_1319363</name>
</gene>
<feature type="transmembrane region" description="Helical" evidence="1">
    <location>
        <begin position="90"/>
        <end position="110"/>
    </location>
</feature>
<evidence type="ECO:0000313" key="4">
    <source>
        <dbReference type="Proteomes" id="UP000807353"/>
    </source>
</evidence>
<feature type="transmembrane region" description="Helical" evidence="1">
    <location>
        <begin position="213"/>
        <end position="234"/>
    </location>
</feature>
<feature type="domain" description="DUF6533" evidence="2">
    <location>
        <begin position="21"/>
        <end position="67"/>
    </location>
</feature>
<evidence type="ECO:0000313" key="3">
    <source>
        <dbReference type="EMBL" id="KAF9466478.1"/>
    </source>
</evidence>
<reference evidence="3" key="1">
    <citation type="submission" date="2020-11" db="EMBL/GenBank/DDBJ databases">
        <authorList>
            <consortium name="DOE Joint Genome Institute"/>
            <person name="Ahrendt S."/>
            <person name="Riley R."/>
            <person name="Andreopoulos W."/>
            <person name="Labutti K."/>
            <person name="Pangilinan J."/>
            <person name="Ruiz-Duenas F.J."/>
            <person name="Barrasa J.M."/>
            <person name="Sanchez-Garcia M."/>
            <person name="Camarero S."/>
            <person name="Miyauchi S."/>
            <person name="Serrano A."/>
            <person name="Linde D."/>
            <person name="Babiker R."/>
            <person name="Drula E."/>
            <person name="Ayuso-Fernandez I."/>
            <person name="Pacheco R."/>
            <person name="Padilla G."/>
            <person name="Ferreira P."/>
            <person name="Barriuso J."/>
            <person name="Kellner H."/>
            <person name="Castanera R."/>
            <person name="Alfaro M."/>
            <person name="Ramirez L."/>
            <person name="Pisabarro A.G."/>
            <person name="Kuo A."/>
            <person name="Tritt A."/>
            <person name="Lipzen A."/>
            <person name="He G."/>
            <person name="Yan M."/>
            <person name="Ng V."/>
            <person name="Cullen D."/>
            <person name="Martin F."/>
            <person name="Rosso M.-N."/>
            <person name="Henrissat B."/>
            <person name="Hibbett D."/>
            <person name="Martinez A.T."/>
            <person name="Grigoriev I.V."/>
        </authorList>
    </citation>
    <scope>NUCLEOTIDE SEQUENCE</scope>
    <source>
        <strain evidence="3">CBS 247.69</strain>
    </source>
</reference>
<name>A0A9P6CNA1_9AGAR</name>
<keyword evidence="4" id="KW-1185">Reference proteome</keyword>